<evidence type="ECO:0000256" key="7">
    <source>
        <dbReference type="SAM" id="MobiDB-lite"/>
    </source>
</evidence>
<keyword evidence="3 8" id="KW-0812">Transmembrane</keyword>
<feature type="transmembrane region" description="Helical" evidence="8">
    <location>
        <begin position="346"/>
        <end position="370"/>
    </location>
</feature>
<evidence type="ECO:0000256" key="8">
    <source>
        <dbReference type="SAM" id="Phobius"/>
    </source>
</evidence>
<dbReference type="EMBL" id="CP163445">
    <property type="protein sequence ID" value="XDQ82118.1"/>
    <property type="molecule type" value="Genomic_DNA"/>
</dbReference>
<reference evidence="10" key="1">
    <citation type="submission" date="2024-07" db="EMBL/GenBank/DDBJ databases">
        <authorList>
            <person name="Yu S.T."/>
        </authorList>
    </citation>
    <scope>NUCLEOTIDE SEQUENCE</scope>
    <source>
        <strain evidence="10">Y1</strain>
    </source>
</reference>
<feature type="transmembrane region" description="Helical" evidence="8">
    <location>
        <begin position="254"/>
        <end position="281"/>
    </location>
</feature>
<name>A0AB39TSW1_9ACTN</name>
<sequence length="801" mass="80001">MSALGRVVRAGVRRRRTQSVAVGLAALVAATCSVLGGSLLVASRAPFDQAFDGQHGAHLTARFDGARTGADQLAATAHAAGVTAAAGPFRTLTLDPEPTPGEHTPAGAQLPPMAVTGRAEPAGGVDNVQLTEGSWPKRPGEVVVASGYETSAATGDTLRLPGLPGAPVLKIVGFARSVSRTADAWVTPDAIGSLTAPGSTPGYEMLYRFADAGSTAAMDADRAAVAAAAPAGALTGAQSWLAAKEGSDRNTAMFLPFMVAFGLLGLAMSVLVAGNVVAGAVGTATRRIGVLKALGCTPAQVVRAYVAQALIPAAAGTLLGVVVGNLLTVPVLATTGHAYGTTASGIAPWVDVAVAGGTLLTVALVAWAAAVRAGRLRTVEALAVGRTSGGTRQVVAARIAALAARLPLPRPIGLGLAQPFARPARAAGMLAAVVFGTAAATFAVGMGGTMSWVQGAKNHDASDVLVHPQRPDLPHGAPGSAGAAGAAAPPARPVAADPAAVTAALAAQPGTAAYYGLGAVDVTVPGVAGTTAVTAFVGNSGWAGYRMVSGRWYQGPGEAVAPATFLTEARVGLGDRVTFTNHGRPVTVRIVGEVFDPHMQTNELFTDAATFPAGTAPSPDLWFVKLDPGTDHAAYATALGAALAPVHMTAEADARHSSSGSIAALNSLTATLTLLLVVVAGLGVFNTVVLEIRERTRDMGVTKALGMTPAQTVGVVLASVLLVGAVGGAIGLPLGLLLHGRTVPAMGHSAGLNFPDSALDVFGTPLLLLLALGGLLIALLGALLPAVRAARARTVEALRAE</sequence>
<dbReference type="InterPro" id="IPR003838">
    <property type="entry name" value="ABC3_permease_C"/>
</dbReference>
<proteinExistence type="inferred from homology"/>
<keyword evidence="2" id="KW-1003">Cell membrane</keyword>
<feature type="domain" description="ABC3 transporter permease C-terminal" evidence="9">
    <location>
        <begin position="672"/>
        <end position="791"/>
    </location>
</feature>
<dbReference type="RefSeq" id="WP_369184616.1">
    <property type="nucleotide sequence ID" value="NZ_CP163445.1"/>
</dbReference>
<dbReference type="Pfam" id="PF02687">
    <property type="entry name" value="FtsX"/>
    <property type="match status" value="2"/>
</dbReference>
<feature type="domain" description="ABC3 transporter permease C-terminal" evidence="9">
    <location>
        <begin position="260"/>
        <end position="372"/>
    </location>
</feature>
<dbReference type="GO" id="GO:0022857">
    <property type="term" value="F:transmembrane transporter activity"/>
    <property type="evidence" value="ECO:0007669"/>
    <property type="project" value="TreeGrafter"/>
</dbReference>
<evidence type="ECO:0000256" key="1">
    <source>
        <dbReference type="ARBA" id="ARBA00004651"/>
    </source>
</evidence>
<protein>
    <submittedName>
        <fullName evidence="10">FtsX-like permease family protein</fullName>
    </submittedName>
</protein>
<gene>
    <name evidence="10" type="ORF">AB2U05_28400</name>
</gene>
<evidence type="ECO:0000256" key="2">
    <source>
        <dbReference type="ARBA" id="ARBA00022475"/>
    </source>
</evidence>
<comment type="subcellular location">
    <subcellularLocation>
        <location evidence="1">Cell membrane</location>
        <topology evidence="1">Multi-pass membrane protein</topology>
    </subcellularLocation>
</comment>
<evidence type="ECO:0000256" key="4">
    <source>
        <dbReference type="ARBA" id="ARBA00022989"/>
    </source>
</evidence>
<feature type="compositionally biased region" description="Low complexity" evidence="7">
    <location>
        <begin position="474"/>
        <end position="490"/>
    </location>
</feature>
<feature type="transmembrane region" description="Helical" evidence="8">
    <location>
        <begin position="668"/>
        <end position="692"/>
    </location>
</feature>
<accession>A0AB39TSW1</accession>
<dbReference type="GO" id="GO:0005886">
    <property type="term" value="C:plasma membrane"/>
    <property type="evidence" value="ECO:0007669"/>
    <property type="project" value="UniProtKB-SubCell"/>
</dbReference>
<feature type="transmembrane region" description="Helical" evidence="8">
    <location>
        <begin position="713"/>
        <end position="738"/>
    </location>
</feature>
<evidence type="ECO:0000313" key="10">
    <source>
        <dbReference type="EMBL" id="XDQ82118.1"/>
    </source>
</evidence>
<dbReference type="PANTHER" id="PTHR30572:SF4">
    <property type="entry name" value="ABC TRANSPORTER PERMEASE YTRF"/>
    <property type="match status" value="1"/>
</dbReference>
<organism evidence="10">
    <name type="scientific">Streptomyces sp. Y1</name>
    <dbReference type="NCBI Taxonomy" id="3238634"/>
    <lineage>
        <taxon>Bacteria</taxon>
        <taxon>Bacillati</taxon>
        <taxon>Actinomycetota</taxon>
        <taxon>Actinomycetes</taxon>
        <taxon>Kitasatosporales</taxon>
        <taxon>Streptomycetaceae</taxon>
        <taxon>Streptomyces</taxon>
    </lineage>
</organism>
<keyword evidence="4 8" id="KW-1133">Transmembrane helix</keyword>
<feature type="transmembrane region" description="Helical" evidence="8">
    <location>
        <begin position="430"/>
        <end position="453"/>
    </location>
</feature>
<dbReference type="AlphaFoldDB" id="A0AB39TSW1"/>
<evidence type="ECO:0000256" key="3">
    <source>
        <dbReference type="ARBA" id="ARBA00022692"/>
    </source>
</evidence>
<evidence type="ECO:0000256" key="6">
    <source>
        <dbReference type="ARBA" id="ARBA00038076"/>
    </source>
</evidence>
<dbReference type="InterPro" id="IPR050250">
    <property type="entry name" value="Macrolide_Exporter_MacB"/>
</dbReference>
<comment type="similarity">
    <text evidence="6">Belongs to the ABC-4 integral membrane protein family.</text>
</comment>
<evidence type="ECO:0000259" key="9">
    <source>
        <dbReference type="Pfam" id="PF02687"/>
    </source>
</evidence>
<feature type="transmembrane region" description="Helical" evidence="8">
    <location>
        <begin position="758"/>
        <end position="784"/>
    </location>
</feature>
<feature type="region of interest" description="Disordered" evidence="7">
    <location>
        <begin position="468"/>
        <end position="490"/>
    </location>
</feature>
<feature type="transmembrane region" description="Helical" evidence="8">
    <location>
        <begin position="302"/>
        <end position="326"/>
    </location>
</feature>
<keyword evidence="5 8" id="KW-0472">Membrane</keyword>
<dbReference type="PANTHER" id="PTHR30572">
    <property type="entry name" value="MEMBRANE COMPONENT OF TRANSPORTER-RELATED"/>
    <property type="match status" value="1"/>
</dbReference>
<evidence type="ECO:0000256" key="5">
    <source>
        <dbReference type="ARBA" id="ARBA00023136"/>
    </source>
</evidence>